<dbReference type="STRING" id="84024.ERS852471_02927"/>
<dbReference type="PRINTS" id="PR00088">
    <property type="entry name" value="HAEMOXYGNASE"/>
</dbReference>
<protein>
    <submittedName>
        <fullName evidence="6">Heme oxygenase</fullName>
        <ecNumber evidence="6">1.14.99.3</ecNumber>
    </submittedName>
</protein>
<dbReference type="InterPro" id="IPR016053">
    <property type="entry name" value="Haem_Oase-like"/>
</dbReference>
<proteinExistence type="predicted"/>
<dbReference type="EC" id="1.14.99.3" evidence="6"/>
<dbReference type="GO" id="GO:0006979">
    <property type="term" value="P:response to oxidative stress"/>
    <property type="evidence" value="ECO:0007669"/>
    <property type="project" value="TreeGrafter"/>
</dbReference>
<reference evidence="6 7" key="1">
    <citation type="submission" date="2015-09" db="EMBL/GenBank/DDBJ databases">
        <authorList>
            <consortium name="Pathogen Informatics"/>
        </authorList>
    </citation>
    <scope>NUCLEOTIDE SEQUENCE [LARGE SCALE GENOMIC DNA]</scope>
    <source>
        <strain evidence="6 7">2789STDY5834855</strain>
    </source>
</reference>
<evidence type="ECO:0000256" key="5">
    <source>
        <dbReference type="PIRSR" id="PIRSR000343-2"/>
    </source>
</evidence>
<dbReference type="RefSeq" id="WP_042402061.1">
    <property type="nucleotide sequence ID" value="NZ_CYYT01000052.1"/>
</dbReference>
<evidence type="ECO:0000256" key="2">
    <source>
        <dbReference type="ARBA" id="ARBA00022723"/>
    </source>
</evidence>
<accession>A0A174JUA7</accession>
<keyword evidence="6" id="KW-0560">Oxidoreductase</keyword>
<evidence type="ECO:0000256" key="4">
    <source>
        <dbReference type="PIRSR" id="PIRSR000343-1"/>
    </source>
</evidence>
<organism evidence="6 7">
    <name type="scientific">Clostridium disporicum</name>
    <dbReference type="NCBI Taxonomy" id="84024"/>
    <lineage>
        <taxon>Bacteria</taxon>
        <taxon>Bacillati</taxon>
        <taxon>Bacillota</taxon>
        <taxon>Clostridia</taxon>
        <taxon>Eubacteriales</taxon>
        <taxon>Clostridiaceae</taxon>
        <taxon>Clostridium</taxon>
    </lineage>
</organism>
<dbReference type="CDD" id="cd19165">
    <property type="entry name" value="HemeO"/>
    <property type="match status" value="1"/>
</dbReference>
<keyword evidence="3 5" id="KW-0408">Iron</keyword>
<evidence type="ECO:0000313" key="7">
    <source>
        <dbReference type="Proteomes" id="UP000095558"/>
    </source>
</evidence>
<dbReference type="Pfam" id="PF01126">
    <property type="entry name" value="Heme_oxygenase"/>
    <property type="match status" value="1"/>
</dbReference>
<feature type="binding site" evidence="4">
    <location>
        <position position="8"/>
    </location>
    <ligand>
        <name>heme b</name>
        <dbReference type="ChEBI" id="CHEBI:60344"/>
    </ligand>
</feature>
<dbReference type="PIRSF" id="PIRSF000343">
    <property type="entry name" value="Haem_Oase"/>
    <property type="match status" value="1"/>
</dbReference>
<feature type="binding site" description="axial binding residue" evidence="5">
    <location>
        <position position="15"/>
    </location>
    <ligand>
        <name>heme b</name>
        <dbReference type="ChEBI" id="CHEBI:60344"/>
    </ligand>
    <ligandPart>
        <name>Fe</name>
        <dbReference type="ChEBI" id="CHEBI:18248"/>
    </ligandPart>
</feature>
<evidence type="ECO:0000256" key="3">
    <source>
        <dbReference type="ARBA" id="ARBA00023004"/>
    </source>
</evidence>
<dbReference type="SUPFAM" id="SSF48613">
    <property type="entry name" value="Heme oxygenase-like"/>
    <property type="match status" value="1"/>
</dbReference>
<dbReference type="PANTHER" id="PTHR10720">
    <property type="entry name" value="HEME OXYGENASE"/>
    <property type="match status" value="1"/>
</dbReference>
<feature type="binding site" evidence="4">
    <location>
        <position position="122"/>
    </location>
    <ligand>
        <name>heme b</name>
        <dbReference type="ChEBI" id="CHEBI:60344"/>
    </ligand>
</feature>
<dbReference type="EMBL" id="CYZV01000030">
    <property type="protein sequence ID" value="CUO55530.1"/>
    <property type="molecule type" value="Genomic_DNA"/>
</dbReference>
<gene>
    <name evidence="6" type="primary">pbsA1</name>
    <name evidence="6" type="ORF">ERS852470_02685</name>
</gene>
<dbReference type="InterPro" id="IPR002051">
    <property type="entry name" value="Haem_Oase"/>
</dbReference>
<dbReference type="GO" id="GO:0004392">
    <property type="term" value="F:heme oxygenase (decyclizing) activity"/>
    <property type="evidence" value="ECO:0007669"/>
    <property type="project" value="InterPro"/>
</dbReference>
<dbReference type="GeneID" id="83013193"/>
<dbReference type="Proteomes" id="UP000095558">
    <property type="component" value="Unassembled WGS sequence"/>
</dbReference>
<dbReference type="GO" id="GO:0042167">
    <property type="term" value="P:heme catabolic process"/>
    <property type="evidence" value="ECO:0007669"/>
    <property type="project" value="TreeGrafter"/>
</dbReference>
<evidence type="ECO:0000313" key="6">
    <source>
        <dbReference type="EMBL" id="CUO55530.1"/>
    </source>
</evidence>
<keyword evidence="1 4" id="KW-0349">Heme</keyword>
<dbReference type="Gene3D" id="1.20.910.10">
    <property type="entry name" value="Heme oxygenase-like"/>
    <property type="match status" value="1"/>
</dbReference>
<keyword evidence="2 5" id="KW-0479">Metal-binding</keyword>
<sequence>MKFMMDIREKTSLLHSAAENTGYIKKLVDGTASVDGYAEYIYNLEKMYKAIENALDKNENNDVVKPFVTKELYRSELMRKDLNFLLGDKLNSMKLLASTEACVAKIEELSETKPELVVAYAYTRFLADLFGGRTFLSLLSTSYKISNEGLNYYQFPEINDLRGYVMKYHNMLADINLSDEMKVDFINEVNNAYIYNLAISNELDAKLK</sequence>
<dbReference type="OrthoDB" id="5493802at2"/>
<dbReference type="PANTHER" id="PTHR10720:SF0">
    <property type="entry name" value="HEME OXYGENASE"/>
    <property type="match status" value="1"/>
</dbReference>
<dbReference type="GO" id="GO:0006788">
    <property type="term" value="P:heme oxidation"/>
    <property type="evidence" value="ECO:0007669"/>
    <property type="project" value="InterPro"/>
</dbReference>
<dbReference type="GO" id="GO:0046872">
    <property type="term" value="F:metal ion binding"/>
    <property type="evidence" value="ECO:0007669"/>
    <property type="project" value="UniProtKB-KW"/>
</dbReference>
<name>A0A174JUA7_9CLOT</name>
<dbReference type="AlphaFoldDB" id="A0A174JUA7"/>
<evidence type="ECO:0000256" key="1">
    <source>
        <dbReference type="ARBA" id="ARBA00022617"/>
    </source>
</evidence>
<dbReference type="GO" id="GO:0020037">
    <property type="term" value="F:heme binding"/>
    <property type="evidence" value="ECO:0007669"/>
    <property type="project" value="TreeGrafter"/>
</dbReference>
<dbReference type="InterPro" id="IPR016084">
    <property type="entry name" value="Haem_Oase-like_multi-hlx"/>
</dbReference>